<feature type="domain" description="HTH lysR-type" evidence="5">
    <location>
        <begin position="6"/>
        <end position="63"/>
    </location>
</feature>
<keyword evidence="3" id="KW-0238">DNA-binding</keyword>
<dbReference type="InterPro" id="IPR036390">
    <property type="entry name" value="WH_DNA-bd_sf"/>
</dbReference>
<dbReference type="Proteomes" id="UP001519924">
    <property type="component" value="Unassembled WGS sequence"/>
</dbReference>
<dbReference type="Gene3D" id="1.10.10.10">
    <property type="entry name" value="Winged helix-like DNA-binding domain superfamily/Winged helix DNA-binding domain"/>
    <property type="match status" value="1"/>
</dbReference>
<name>A0ABS7F0W0_9PROT</name>
<dbReference type="InterPro" id="IPR058163">
    <property type="entry name" value="LysR-type_TF_proteobact-type"/>
</dbReference>
<organism evidence="6 7">
    <name type="scientific">Caldovatus aquaticus</name>
    <dbReference type="NCBI Taxonomy" id="2865671"/>
    <lineage>
        <taxon>Bacteria</taxon>
        <taxon>Pseudomonadati</taxon>
        <taxon>Pseudomonadota</taxon>
        <taxon>Alphaproteobacteria</taxon>
        <taxon>Acetobacterales</taxon>
        <taxon>Roseomonadaceae</taxon>
        <taxon>Caldovatus</taxon>
    </lineage>
</organism>
<evidence type="ECO:0000313" key="7">
    <source>
        <dbReference type="Proteomes" id="UP001519924"/>
    </source>
</evidence>
<keyword evidence="4" id="KW-0804">Transcription</keyword>
<dbReference type="Gene3D" id="3.40.190.10">
    <property type="entry name" value="Periplasmic binding protein-like II"/>
    <property type="match status" value="2"/>
</dbReference>
<dbReference type="Pfam" id="PF03466">
    <property type="entry name" value="LysR_substrate"/>
    <property type="match status" value="1"/>
</dbReference>
<evidence type="ECO:0000256" key="3">
    <source>
        <dbReference type="ARBA" id="ARBA00023125"/>
    </source>
</evidence>
<proteinExistence type="inferred from homology"/>
<evidence type="ECO:0000313" key="6">
    <source>
        <dbReference type="EMBL" id="MBW8269262.1"/>
    </source>
</evidence>
<dbReference type="PROSITE" id="PS50931">
    <property type="entry name" value="HTH_LYSR"/>
    <property type="match status" value="1"/>
</dbReference>
<keyword evidence="7" id="KW-1185">Reference proteome</keyword>
<reference evidence="6 7" key="1">
    <citation type="submission" date="2021-08" db="EMBL/GenBank/DDBJ databases">
        <title>Caldovatus sediminis gen. nov., sp. nov., a moderately thermophilic bacterium isolated from a hot spring.</title>
        <authorList>
            <person name="Hu C.-J."/>
            <person name="Li W.-J."/>
            <person name="Xian W.-D."/>
        </authorList>
    </citation>
    <scope>NUCLEOTIDE SEQUENCE [LARGE SCALE GENOMIC DNA]</scope>
    <source>
        <strain evidence="6 7">SYSU G05006</strain>
    </source>
</reference>
<sequence length="304" mass="31972">MPRPPLPLSALRAFAAAGRLGSMKQAAETLGVTPGAVSQQVKALERRLGVALFERRNREVRLTPAGRRLLGPLTEAFGRIEEAVAAAEGARGGRRRAQRVVVSTCASFAAGWLVPRLGRFAALHPGIEVRVETTAALVEVGRGPGSADVALRHGLGDYPGLEAVRFLAPRLLPVGSPALLAAGPPLRVPADVLRHPLLQDGEGADWTLWLRAHGVGDPEGRAARGPRFADDHLLVRAAVAGQGLALVADVHAADEIAAGRLAVALDLPWPSRFAYYVVTRPGPGLTPAARAFRDWVLREAAAGA</sequence>
<comment type="caution">
    <text evidence="6">The sequence shown here is derived from an EMBL/GenBank/DDBJ whole genome shotgun (WGS) entry which is preliminary data.</text>
</comment>
<dbReference type="SUPFAM" id="SSF46785">
    <property type="entry name" value="Winged helix' DNA-binding domain"/>
    <property type="match status" value="1"/>
</dbReference>
<dbReference type="PANTHER" id="PTHR30537">
    <property type="entry name" value="HTH-TYPE TRANSCRIPTIONAL REGULATOR"/>
    <property type="match status" value="1"/>
</dbReference>
<evidence type="ECO:0000256" key="1">
    <source>
        <dbReference type="ARBA" id="ARBA00009437"/>
    </source>
</evidence>
<dbReference type="InterPro" id="IPR000847">
    <property type="entry name" value="LysR_HTH_N"/>
</dbReference>
<keyword evidence="2" id="KW-0805">Transcription regulation</keyword>
<evidence type="ECO:0000256" key="2">
    <source>
        <dbReference type="ARBA" id="ARBA00023015"/>
    </source>
</evidence>
<accession>A0ABS7F0W0</accession>
<dbReference type="Pfam" id="PF00126">
    <property type="entry name" value="HTH_1"/>
    <property type="match status" value="1"/>
</dbReference>
<dbReference type="InterPro" id="IPR036388">
    <property type="entry name" value="WH-like_DNA-bd_sf"/>
</dbReference>
<dbReference type="CDD" id="cd08432">
    <property type="entry name" value="PBP2_GcdR_TrpI_HvrB_AmpR_like"/>
    <property type="match status" value="1"/>
</dbReference>
<dbReference type="EMBL" id="JAHZUY010000012">
    <property type="protein sequence ID" value="MBW8269262.1"/>
    <property type="molecule type" value="Genomic_DNA"/>
</dbReference>
<evidence type="ECO:0000256" key="4">
    <source>
        <dbReference type="ARBA" id="ARBA00023163"/>
    </source>
</evidence>
<dbReference type="RefSeq" id="WP_220117020.1">
    <property type="nucleotide sequence ID" value="NZ_JAHZUY010000012.1"/>
</dbReference>
<dbReference type="PANTHER" id="PTHR30537:SF26">
    <property type="entry name" value="GLYCINE CLEAVAGE SYSTEM TRANSCRIPTIONAL ACTIVATOR"/>
    <property type="match status" value="1"/>
</dbReference>
<gene>
    <name evidence="6" type="ORF">K1J50_07135</name>
</gene>
<comment type="similarity">
    <text evidence="1">Belongs to the LysR transcriptional regulatory family.</text>
</comment>
<protein>
    <submittedName>
        <fullName evidence="6">LysR family transcriptional regulator</fullName>
    </submittedName>
</protein>
<dbReference type="PRINTS" id="PR00039">
    <property type="entry name" value="HTHLYSR"/>
</dbReference>
<dbReference type="InterPro" id="IPR005119">
    <property type="entry name" value="LysR_subst-bd"/>
</dbReference>
<dbReference type="SUPFAM" id="SSF53850">
    <property type="entry name" value="Periplasmic binding protein-like II"/>
    <property type="match status" value="1"/>
</dbReference>
<evidence type="ECO:0000259" key="5">
    <source>
        <dbReference type="PROSITE" id="PS50931"/>
    </source>
</evidence>